<reference evidence="2" key="1">
    <citation type="submission" date="2018-05" db="EMBL/GenBank/DDBJ databases">
        <title>Leptospira yasudae sp. nov. and Leptospira stimsonii sp. nov., two pathogenic species of the genus Leptospira isolated from environmental sources.</title>
        <authorList>
            <person name="Casanovas-Massana A."/>
            <person name="Hamond C."/>
            <person name="Santos L.A."/>
            <person name="Hacker K.P."/>
            <person name="Balassiano I."/>
            <person name="Medeiros M.A."/>
            <person name="Reis M.G."/>
            <person name="Ko A.I."/>
            <person name="Wunder E.A."/>
        </authorList>
    </citation>
    <scope>NUCLEOTIDE SEQUENCE [LARGE SCALE GENOMIC DNA]</scope>
    <source>
        <strain evidence="2">Yale</strain>
    </source>
</reference>
<name>A0A396ZHH9_9LEPT</name>
<dbReference type="RefSeq" id="WP_118967917.1">
    <property type="nucleotide sequence ID" value="NZ_QHCT01000001.1"/>
</dbReference>
<evidence type="ECO:0000313" key="1">
    <source>
        <dbReference type="EMBL" id="RHX93126.1"/>
    </source>
</evidence>
<dbReference type="InterPro" id="IPR013783">
    <property type="entry name" value="Ig-like_fold"/>
</dbReference>
<organism evidence="1 2">
    <name type="scientific">Leptospira stimsonii</name>
    <dbReference type="NCBI Taxonomy" id="2202203"/>
    <lineage>
        <taxon>Bacteria</taxon>
        <taxon>Pseudomonadati</taxon>
        <taxon>Spirochaetota</taxon>
        <taxon>Spirochaetia</taxon>
        <taxon>Leptospirales</taxon>
        <taxon>Leptospiraceae</taxon>
        <taxon>Leptospira</taxon>
    </lineage>
</organism>
<evidence type="ECO:0000313" key="2">
    <source>
        <dbReference type="Proteomes" id="UP000265798"/>
    </source>
</evidence>
<dbReference type="OrthoDB" id="266279at2"/>
<sequence>MKLRNRHLVEVFFLFFSVFFAFSNVYSQSLIVESPNGGFTTERIQKISGTVSGLNGDRITIVLNGIPQTVPVSQGRFSMNAVVAPGNNLIEIKAGKTSEKVSFFAKVPPRDIKVVLTWDTQTDVDLWVIDPKGEKCYYSHPSTQSGGNLDVDVVDGFGPETFTMAKALPGNYSVQVQYYGSYDKPITRVNAYVVLYEGKSNEKRMQFQFVMTKSQQVYHLANFEIEPEN</sequence>
<dbReference type="Proteomes" id="UP000265798">
    <property type="component" value="Unassembled WGS sequence"/>
</dbReference>
<comment type="caution">
    <text evidence="1">The sequence shown here is derived from an EMBL/GenBank/DDBJ whole genome shotgun (WGS) entry which is preliminary data.</text>
</comment>
<gene>
    <name evidence="1" type="ORF">DLM75_01555</name>
</gene>
<dbReference type="Gene3D" id="2.60.40.10">
    <property type="entry name" value="Immunoglobulins"/>
    <property type="match status" value="1"/>
</dbReference>
<dbReference type="AlphaFoldDB" id="A0A396ZHH9"/>
<protein>
    <submittedName>
        <fullName evidence="1">DUF2135 domain-containing protein</fullName>
    </submittedName>
</protein>
<dbReference type="EMBL" id="QHCT01000001">
    <property type="protein sequence ID" value="RHX93126.1"/>
    <property type="molecule type" value="Genomic_DNA"/>
</dbReference>
<proteinExistence type="predicted"/>
<accession>A0A396ZHH9</accession>